<comment type="caution">
    <text evidence="1">The sequence shown here is derived from an EMBL/GenBank/DDBJ whole genome shotgun (WGS) entry which is preliminary data.</text>
</comment>
<sequence>MLKNLNKIHADLFDDLEDSILAHEKLLARIEKSEKGLSDADYRSQHQHLFLKMNTFTSDFKSFKKIVFGYVKKL</sequence>
<keyword evidence="2" id="KW-1185">Reference proteome</keyword>
<accession>A0A5C6ZL67</accession>
<gene>
    <name evidence="1" type="ORF">ESY86_05155</name>
</gene>
<proteinExistence type="predicted"/>
<protein>
    <submittedName>
        <fullName evidence="1">Uncharacterized protein</fullName>
    </submittedName>
</protein>
<organism evidence="1 2">
    <name type="scientific">Subsaximicrobium wynnwilliamsii</name>
    <dbReference type="NCBI Taxonomy" id="291179"/>
    <lineage>
        <taxon>Bacteria</taxon>
        <taxon>Pseudomonadati</taxon>
        <taxon>Bacteroidota</taxon>
        <taxon>Flavobacteriia</taxon>
        <taxon>Flavobacteriales</taxon>
        <taxon>Flavobacteriaceae</taxon>
        <taxon>Subsaximicrobium</taxon>
    </lineage>
</organism>
<evidence type="ECO:0000313" key="2">
    <source>
        <dbReference type="Proteomes" id="UP000321578"/>
    </source>
</evidence>
<dbReference type="RefSeq" id="WP_147085531.1">
    <property type="nucleotide sequence ID" value="NZ_VORM01000004.1"/>
</dbReference>
<dbReference type="AlphaFoldDB" id="A0A5C6ZL67"/>
<evidence type="ECO:0000313" key="1">
    <source>
        <dbReference type="EMBL" id="TXD90137.1"/>
    </source>
</evidence>
<dbReference type="Proteomes" id="UP000321578">
    <property type="component" value="Unassembled WGS sequence"/>
</dbReference>
<reference evidence="1 2" key="1">
    <citation type="submission" date="2019-08" db="EMBL/GenBank/DDBJ databases">
        <title>Genomes of Subsaximicrobium wynnwilliamsii strains.</title>
        <authorList>
            <person name="Bowman J.P."/>
        </authorList>
    </citation>
    <scope>NUCLEOTIDE SEQUENCE [LARGE SCALE GENOMIC DNA]</scope>
    <source>
        <strain evidence="1 2">2-80-2</strain>
    </source>
</reference>
<dbReference type="OrthoDB" id="1202200at2"/>
<dbReference type="EMBL" id="VORO01000004">
    <property type="protein sequence ID" value="TXD90137.1"/>
    <property type="molecule type" value="Genomic_DNA"/>
</dbReference>
<name>A0A5C6ZL67_9FLAO</name>